<feature type="active site" description="Proton acceptor" evidence="4">
    <location>
        <position position="204"/>
    </location>
</feature>
<dbReference type="PIRSF" id="PIRSF000450">
    <property type="entry name" value="H_ser_succinyltr"/>
    <property type="match status" value="1"/>
</dbReference>
<feature type="site" description="Important for substrate specificity" evidence="4">
    <location>
        <position position="161"/>
    </location>
</feature>
<name>A0ABR8P3I5_9LACO</name>
<dbReference type="InterPro" id="IPR033752">
    <property type="entry name" value="MetA_family"/>
</dbReference>
<dbReference type="PANTHER" id="PTHR20919:SF0">
    <property type="entry name" value="HOMOSERINE O-SUCCINYLTRANSFERASE"/>
    <property type="match status" value="1"/>
</dbReference>
<dbReference type="InterPro" id="IPR029062">
    <property type="entry name" value="Class_I_gatase-like"/>
</dbReference>
<dbReference type="RefSeq" id="WP_191667401.1">
    <property type="nucleotide sequence ID" value="NZ_QORN01000001.1"/>
</dbReference>
<feature type="active site" description="Acyl-thioester intermediate" evidence="4">
    <location>
        <position position="112"/>
    </location>
</feature>
<dbReference type="SUPFAM" id="SSF52317">
    <property type="entry name" value="Class I glutamine amidotransferase-like"/>
    <property type="match status" value="1"/>
</dbReference>
<protein>
    <recommendedName>
        <fullName evidence="4">Serine O-acetyltransferase</fullName>
        <shortName evidence="4">SAT</shortName>
        <ecNumber evidence="4">2.3.1.30</ecNumber>
    </recommendedName>
</protein>
<sequence length="275" mass="32415">MKTDPLNIGILNLMHDKVDTQKRFSKVLTAGRYEVNVQYLYPQMHYQARPVPELVQKISSPLDLSQIHRFDAFIITGAPIEQLPFNKITYLDEVHRLIDQLVTYEVPQLYVCWGAMAAANYLYGITKTPLPEKIFGVFHNYIQHEDPLLTGLEDGFLAPHARYAELDIKKIARDPRLIINATTKDNRLFSFRTRDKHQYFLFSHLEYGQDALLKEYLRERNTHPGVEYIKPQNYFRDPLHMKDPQFSWQRTQRVFFDNWLQTVANDAKTKQLVKE</sequence>
<keyword evidence="6" id="KW-1185">Reference proteome</keyword>
<reference evidence="5 6" key="1">
    <citation type="submission" date="2018-07" db="EMBL/GenBank/DDBJ databases">
        <title>Phylogenomic Insights into understanding Host Adaptation of Lactobacillus reuteri by a novel species, Lactobacillus spp. M31.</title>
        <authorList>
            <person name="Sharma S."/>
            <person name="Patil P."/>
            <person name="Korpole S."/>
            <person name="Patil P.B."/>
        </authorList>
    </citation>
    <scope>NUCLEOTIDE SEQUENCE [LARGE SCALE GENOMIC DNA]</scope>
    <source>
        <strain evidence="5 6">M31</strain>
    </source>
</reference>
<dbReference type="HAMAP" id="MF_00295">
    <property type="entry name" value="MetA_acyltransf"/>
    <property type="match status" value="1"/>
</dbReference>
<comment type="pathway">
    <text evidence="4">Amino-acid biosynthesis; L-cysteine biosynthesis; L-cysteine from L-serine: step 1/2.</text>
</comment>
<evidence type="ECO:0000256" key="2">
    <source>
        <dbReference type="ARBA" id="ARBA00022679"/>
    </source>
</evidence>
<accession>A0ABR8P3I5</accession>
<proteinExistence type="inferred from homology"/>
<comment type="caution">
    <text evidence="4">Lacks conserved residue(s) required for the propagation of feature annotation.</text>
</comment>
<dbReference type="EC" id="2.3.1.30" evidence="4"/>
<gene>
    <name evidence="5" type="ORF">DTK66_00265</name>
</gene>
<feature type="active site" evidence="4">
    <location>
        <position position="206"/>
    </location>
</feature>
<dbReference type="Gene3D" id="3.40.50.880">
    <property type="match status" value="1"/>
</dbReference>
<dbReference type="Pfam" id="PF04204">
    <property type="entry name" value="HTS"/>
    <property type="match status" value="1"/>
</dbReference>
<dbReference type="PANTHER" id="PTHR20919">
    <property type="entry name" value="HOMOSERINE O-SUCCINYLTRANSFERASE"/>
    <property type="match status" value="1"/>
</dbReference>
<keyword evidence="4" id="KW-0963">Cytoplasm</keyword>
<dbReference type="Proteomes" id="UP000704341">
    <property type="component" value="Unassembled WGS sequence"/>
</dbReference>
<comment type="subcellular location">
    <subcellularLocation>
        <location evidence="4">Cytoplasm</location>
    </subcellularLocation>
</comment>
<comment type="function">
    <text evidence="4">Transfers an acetyl group from acetyl-CoA to L-serine, forming acetyl-L-serine.</text>
</comment>
<comment type="catalytic activity">
    <reaction evidence="4">
        <text>L-serine + acetyl-CoA = O-acetyl-L-serine + CoA</text>
        <dbReference type="Rhea" id="RHEA:24560"/>
        <dbReference type="ChEBI" id="CHEBI:33384"/>
        <dbReference type="ChEBI" id="CHEBI:57287"/>
        <dbReference type="ChEBI" id="CHEBI:57288"/>
        <dbReference type="ChEBI" id="CHEBI:58340"/>
        <dbReference type="EC" id="2.3.1.30"/>
    </reaction>
</comment>
<feature type="site" description="Important for acyl-CoA specificity" evidence="4">
    <location>
        <position position="81"/>
    </location>
</feature>
<keyword evidence="3 4" id="KW-0012">Acyltransferase</keyword>
<evidence type="ECO:0000256" key="4">
    <source>
        <dbReference type="HAMAP-Rule" id="MF_00295"/>
    </source>
</evidence>
<feature type="binding site" evidence="4">
    <location>
        <position position="133"/>
    </location>
    <ligand>
        <name>substrate</name>
    </ligand>
</feature>
<feature type="binding site" evidence="4">
    <location>
        <position position="218"/>
    </location>
    <ligand>
        <name>substrate</name>
    </ligand>
</feature>
<keyword evidence="4" id="KW-0198">Cysteine biosynthesis</keyword>
<evidence type="ECO:0000256" key="1">
    <source>
        <dbReference type="ARBA" id="ARBA00022605"/>
    </source>
</evidence>
<keyword evidence="1 4" id="KW-0028">Amino-acid biosynthesis</keyword>
<evidence type="ECO:0000313" key="5">
    <source>
        <dbReference type="EMBL" id="MBD5805555.1"/>
    </source>
</evidence>
<dbReference type="EMBL" id="QORN01000001">
    <property type="protein sequence ID" value="MBD5805555.1"/>
    <property type="molecule type" value="Genomic_DNA"/>
</dbReference>
<comment type="caution">
    <text evidence="5">The sequence shown here is derived from an EMBL/GenBank/DDBJ whole genome shotgun (WGS) entry which is preliminary data.</text>
</comment>
<organism evidence="5 6">
    <name type="scientific">Limosilactobacillus walteri</name>
    <dbReference type="NCBI Taxonomy" id="2268022"/>
    <lineage>
        <taxon>Bacteria</taxon>
        <taxon>Bacillati</taxon>
        <taxon>Bacillota</taxon>
        <taxon>Bacilli</taxon>
        <taxon>Lactobacillales</taxon>
        <taxon>Lactobacillaceae</taxon>
        <taxon>Limosilactobacillus</taxon>
    </lineage>
</organism>
<evidence type="ECO:0000313" key="6">
    <source>
        <dbReference type="Proteomes" id="UP000704341"/>
    </source>
</evidence>
<keyword evidence="2 4" id="KW-0808">Transferase</keyword>
<evidence type="ECO:0000256" key="3">
    <source>
        <dbReference type="ARBA" id="ARBA00023315"/>
    </source>
</evidence>
<comment type="similarity">
    <text evidence="4">Belongs to the MetA family.</text>
</comment>